<dbReference type="GeneID" id="63797891"/>
<feature type="compositionally biased region" description="Pro residues" evidence="1">
    <location>
        <begin position="152"/>
        <end position="162"/>
    </location>
</feature>
<dbReference type="OrthoDB" id="448954at2759"/>
<evidence type="ECO:0008006" key="4">
    <source>
        <dbReference type="Google" id="ProtNLM"/>
    </source>
</evidence>
<protein>
    <recommendedName>
        <fullName evidence="4">BTB domain-containing protein</fullName>
    </recommendedName>
</protein>
<dbReference type="PANTHER" id="PTHR47843">
    <property type="entry name" value="BTB DOMAIN-CONTAINING PROTEIN-RELATED"/>
    <property type="match status" value="1"/>
</dbReference>
<dbReference type="Proteomes" id="UP000249363">
    <property type="component" value="Unassembled WGS sequence"/>
</dbReference>
<feature type="compositionally biased region" description="Basic residues" evidence="1">
    <location>
        <begin position="246"/>
        <end position="259"/>
    </location>
</feature>
<feature type="region of interest" description="Disordered" evidence="1">
    <location>
        <begin position="93"/>
        <end position="377"/>
    </location>
</feature>
<feature type="compositionally biased region" description="Basic and acidic residues" evidence="1">
    <location>
        <begin position="341"/>
        <end position="350"/>
    </location>
</feature>
<feature type="compositionally biased region" description="Acidic residues" evidence="1">
    <location>
        <begin position="308"/>
        <end position="329"/>
    </location>
</feature>
<gene>
    <name evidence="2" type="ORF">BHQ10_008677</name>
</gene>
<accession>A0A364LA20</accession>
<dbReference type="AlphaFoldDB" id="A0A364LA20"/>
<feature type="compositionally biased region" description="Polar residues" evidence="1">
    <location>
        <begin position="139"/>
        <end position="150"/>
    </location>
</feature>
<evidence type="ECO:0000313" key="2">
    <source>
        <dbReference type="EMBL" id="RAO72665.1"/>
    </source>
</evidence>
<organism evidence="2 3">
    <name type="scientific">Talaromyces amestolkiae</name>
    <dbReference type="NCBI Taxonomy" id="1196081"/>
    <lineage>
        <taxon>Eukaryota</taxon>
        <taxon>Fungi</taxon>
        <taxon>Dikarya</taxon>
        <taxon>Ascomycota</taxon>
        <taxon>Pezizomycotina</taxon>
        <taxon>Eurotiomycetes</taxon>
        <taxon>Eurotiomycetidae</taxon>
        <taxon>Eurotiales</taxon>
        <taxon>Trichocomaceae</taxon>
        <taxon>Talaromyces</taxon>
        <taxon>Talaromyces sect. Talaromyces</taxon>
    </lineage>
</organism>
<keyword evidence="3" id="KW-1185">Reference proteome</keyword>
<dbReference type="STRING" id="1196081.A0A364LA20"/>
<reference evidence="2 3" key="1">
    <citation type="journal article" date="2017" name="Biotechnol. Biofuels">
        <title>Differential beta-glucosidase expression as a function of carbon source availability in Talaromyces amestolkiae: a genomic and proteomic approach.</title>
        <authorList>
            <person name="de Eugenio L.I."/>
            <person name="Mendez-Liter J.A."/>
            <person name="Nieto-Dominguez M."/>
            <person name="Alonso L."/>
            <person name="Gil-Munoz J."/>
            <person name="Barriuso J."/>
            <person name="Prieto A."/>
            <person name="Martinez M.J."/>
        </authorList>
    </citation>
    <scope>NUCLEOTIDE SEQUENCE [LARGE SCALE GENOMIC DNA]</scope>
    <source>
        <strain evidence="2 3">CIB</strain>
    </source>
</reference>
<evidence type="ECO:0000313" key="3">
    <source>
        <dbReference type="Proteomes" id="UP000249363"/>
    </source>
</evidence>
<proteinExistence type="predicted"/>
<evidence type="ECO:0000256" key="1">
    <source>
        <dbReference type="SAM" id="MobiDB-lite"/>
    </source>
</evidence>
<name>A0A364LA20_TALAM</name>
<comment type="caution">
    <text evidence="2">The sequence shown here is derived from an EMBL/GenBank/DDBJ whole genome shotgun (WGS) entry which is preliminary data.</text>
</comment>
<dbReference type="EMBL" id="MIKG01000020">
    <property type="protein sequence ID" value="RAO72665.1"/>
    <property type="molecule type" value="Genomic_DNA"/>
</dbReference>
<sequence length="602" mass="66597">MNRIPDFTSLISSPPFTFLVGKEHTKLTIQSGLAKHVSRPLDDLMNNGHTRESKHRIAVLEDEEVEVFTAFTQYAYTGNYTVPVHKTESSIESSSAVTAAPAPPPAASPRSGSGSSGGGTPNGHVLNNEQQQQQSPPQNISVVRAQSSASFLPPPAPTPPPFADQIDARPPVRRYAETSLAITQTAGVDDQWENPFAHPAEHAPQRNVTSLRGNTPPVENKREVVVIQDRPQPPPEEDIEPTFPLSRRHSRKDKKKKRKDTVVAANGYEETVPKSLTPPSTPPFDLRDGQDQEGTPKVNKPVVRDYDPDCAIETDTGDDGDIDGDDGDWWDQPAPSQNFSRRRDYEDKLSNARRLQSQNHEQLPQPPSPPRLSPQQHTMPLIDTSFASHPMSSTPRKKGVKNWNEFASIDYFHQERSEASGVTTPTPLQTIVVPYILFHAKVYVFATRYLIPGLAQLCLQKLHASLVDYPLDPPADNDDDLNSQHALNHQTPDMESLRFNAYAKMFLDILKYTYENTTRFEPESQTSATLLRECELRKLVAQYAACKMRELAVYTPAPIPVPSSPSHGPGSGVSVITAPGGGLRELLDKIPELASDLVFLMM</sequence>
<dbReference type="RefSeq" id="XP_040737179.1">
    <property type="nucleotide sequence ID" value="XM_040881508.1"/>
</dbReference>